<dbReference type="FunFam" id="3.20.20.70:FF:000014">
    <property type="entry name" value="Probable dual-specificity RNA methyltransferase RlmN"/>
    <property type="match status" value="1"/>
</dbReference>
<dbReference type="InterPro" id="IPR013785">
    <property type="entry name" value="Aldolase_TIM"/>
</dbReference>
<dbReference type="PANTHER" id="PTHR30544">
    <property type="entry name" value="23S RRNA METHYLTRANSFERASE"/>
    <property type="match status" value="1"/>
</dbReference>
<evidence type="ECO:0000256" key="7">
    <source>
        <dbReference type="ARBA" id="ARBA00022679"/>
    </source>
</evidence>
<evidence type="ECO:0000256" key="10">
    <source>
        <dbReference type="ARBA" id="ARBA00022723"/>
    </source>
</evidence>
<dbReference type="OrthoDB" id="538249at2759"/>
<evidence type="ECO:0000256" key="11">
    <source>
        <dbReference type="ARBA" id="ARBA00023004"/>
    </source>
</evidence>
<evidence type="ECO:0000313" key="14">
    <source>
        <dbReference type="EMBL" id="EWM25811.1"/>
    </source>
</evidence>
<evidence type="ECO:0000313" key="15">
    <source>
        <dbReference type="Proteomes" id="UP000019335"/>
    </source>
</evidence>
<keyword evidence="6" id="KW-0489">Methyltransferase</keyword>
<name>W7TYT2_9STRA</name>
<keyword evidence="9" id="KW-0819">tRNA processing</keyword>
<accession>W7TYT2</accession>
<evidence type="ECO:0000259" key="13">
    <source>
        <dbReference type="PROSITE" id="PS51918"/>
    </source>
</evidence>
<keyword evidence="7" id="KW-0808">Transferase</keyword>
<keyword evidence="8" id="KW-0949">S-adenosyl-L-methionine</keyword>
<evidence type="ECO:0000256" key="5">
    <source>
        <dbReference type="ARBA" id="ARBA00022552"/>
    </source>
</evidence>
<dbReference type="HAMAP" id="MF_01849">
    <property type="entry name" value="RNA_methyltr_RlmN"/>
    <property type="match status" value="1"/>
</dbReference>
<dbReference type="InterPro" id="IPR004383">
    <property type="entry name" value="rRNA_lsu_MTrfase_RlmN/Cfr"/>
</dbReference>
<gene>
    <name evidence="14" type="ORF">Naga_100021g6</name>
</gene>
<proteinExistence type="inferred from homology"/>
<dbReference type="Proteomes" id="UP000019335">
    <property type="component" value="Chromosome 10"/>
</dbReference>
<comment type="caution">
    <text evidence="14">The sequence shown here is derived from an EMBL/GenBank/DDBJ whole genome shotgun (WGS) entry which is preliminary data.</text>
</comment>
<keyword evidence="4" id="KW-0963">Cytoplasm</keyword>
<keyword evidence="11" id="KW-0408">Iron</keyword>
<dbReference type="GO" id="GO:0030488">
    <property type="term" value="P:tRNA methylation"/>
    <property type="evidence" value="ECO:0007669"/>
    <property type="project" value="InterPro"/>
</dbReference>
<reference evidence="14 15" key="1">
    <citation type="journal article" date="2014" name="Mol. Plant">
        <title>Chromosome Scale Genome Assembly and Transcriptome Profiling of Nannochloropsis gaditana in Nitrogen Depletion.</title>
        <authorList>
            <person name="Corteggiani Carpinelli E."/>
            <person name="Telatin A."/>
            <person name="Vitulo N."/>
            <person name="Forcato C."/>
            <person name="D'Angelo M."/>
            <person name="Schiavon R."/>
            <person name="Vezzi A."/>
            <person name="Giacometti G.M."/>
            <person name="Morosinotto T."/>
            <person name="Valle G."/>
        </authorList>
    </citation>
    <scope>NUCLEOTIDE SEQUENCE [LARGE SCALE GENOMIC DNA]</scope>
    <source>
        <strain evidence="14 15">B-31</strain>
    </source>
</reference>
<dbReference type="GO" id="GO:0051539">
    <property type="term" value="F:4 iron, 4 sulfur cluster binding"/>
    <property type="evidence" value="ECO:0007669"/>
    <property type="project" value="UniProtKB-KW"/>
</dbReference>
<dbReference type="SFLD" id="SFLDS00029">
    <property type="entry name" value="Radical_SAM"/>
    <property type="match status" value="1"/>
</dbReference>
<evidence type="ECO:0000256" key="8">
    <source>
        <dbReference type="ARBA" id="ARBA00022691"/>
    </source>
</evidence>
<evidence type="ECO:0000256" key="1">
    <source>
        <dbReference type="ARBA" id="ARBA00001966"/>
    </source>
</evidence>
<comment type="cofactor">
    <cofactor evidence="1">
        <name>[4Fe-4S] cluster</name>
        <dbReference type="ChEBI" id="CHEBI:49883"/>
    </cofactor>
</comment>
<evidence type="ECO:0000256" key="4">
    <source>
        <dbReference type="ARBA" id="ARBA00022490"/>
    </source>
</evidence>
<dbReference type="Pfam" id="PF21016">
    <property type="entry name" value="RlmN_N"/>
    <property type="match status" value="1"/>
</dbReference>
<dbReference type="Pfam" id="PF04055">
    <property type="entry name" value="Radical_SAM"/>
    <property type="match status" value="1"/>
</dbReference>
<dbReference type="GO" id="GO:0008173">
    <property type="term" value="F:RNA methyltransferase activity"/>
    <property type="evidence" value="ECO:0007669"/>
    <property type="project" value="InterPro"/>
</dbReference>
<dbReference type="InterPro" id="IPR027492">
    <property type="entry name" value="RNA_MTrfase_RlmN"/>
</dbReference>
<keyword evidence="10" id="KW-0479">Metal-binding</keyword>
<dbReference type="Gene3D" id="1.10.150.530">
    <property type="match status" value="1"/>
</dbReference>
<dbReference type="EMBL" id="AZIL01000830">
    <property type="protein sequence ID" value="EWM25811.1"/>
    <property type="molecule type" value="Genomic_DNA"/>
</dbReference>
<dbReference type="InterPro" id="IPR058240">
    <property type="entry name" value="rSAM_sf"/>
</dbReference>
<keyword evidence="15" id="KW-1185">Reference proteome</keyword>
<keyword evidence="3" id="KW-0004">4Fe-4S</keyword>
<dbReference type="SUPFAM" id="SSF102114">
    <property type="entry name" value="Radical SAM enzymes"/>
    <property type="match status" value="1"/>
</dbReference>
<dbReference type="PROSITE" id="PS51918">
    <property type="entry name" value="RADICAL_SAM"/>
    <property type="match status" value="1"/>
</dbReference>
<dbReference type="SFLD" id="SFLDG01062">
    <property type="entry name" value="methyltransferase_(Class_A)"/>
    <property type="match status" value="1"/>
</dbReference>
<dbReference type="InterPro" id="IPR007197">
    <property type="entry name" value="rSAM"/>
</dbReference>
<protein>
    <submittedName>
        <fullName evidence="14">Radical sam cfr family</fullName>
    </submittedName>
</protein>
<dbReference type="InterPro" id="IPR040072">
    <property type="entry name" value="Methyltransferase_A"/>
</dbReference>
<evidence type="ECO:0000256" key="6">
    <source>
        <dbReference type="ARBA" id="ARBA00022603"/>
    </source>
</evidence>
<dbReference type="AlphaFoldDB" id="W7TYT2"/>
<dbReference type="NCBIfam" id="TIGR00048">
    <property type="entry name" value="rRNA_mod_RlmN"/>
    <property type="match status" value="1"/>
</dbReference>
<sequence>MISAHFHRKLAGRGRAGGRLRRTLGRTFALLVMLIGALGSTVVRPRTVTACRSSSAFFASTGVLSIRRWQSAVPGRAYPPLPKKAKAVAVPAAAETDNTVVSRLPSALTDIYALSEQELCGFLQNTLHQPKYRAKQVHAWLYQRGAASFEEMSDLPKSLRLGLAEHFKLGCLEVAFEQVSKDGTVKRAYRLADGQLIEAVLMPYEDGRRTACISSQAGCAMGCVFCQTGQMGFARQLTESEIFEQALLFSRDLTKGGERLSNVVFMGEGEPLNNRRQVFGAVRRLNADLGIGARHITVSTVGLAPRIRDLADAVDDPEGEGALLSQIKVAVSLHATRDAERTAIMPVNRRFPISELMAACQYYVQRTNRRLSFEWALISGQNDSPQVANELGRLLSPLKGKCHVNVINVNPTTGFEGQPGSKAAMDRFLNILNEDWGIPATMRVRRGLDINAGCGQLKNELLTRELSAKVLAATPPRSPEASSA</sequence>
<dbReference type="Gene3D" id="3.20.20.70">
    <property type="entry name" value="Aldolase class I"/>
    <property type="match status" value="1"/>
</dbReference>
<dbReference type="PANTHER" id="PTHR30544:SF5">
    <property type="entry name" value="RADICAL SAM CORE DOMAIN-CONTAINING PROTEIN"/>
    <property type="match status" value="1"/>
</dbReference>
<keyword evidence="12" id="KW-0411">Iron-sulfur</keyword>
<dbReference type="GO" id="GO:0046872">
    <property type="term" value="F:metal ion binding"/>
    <property type="evidence" value="ECO:0007669"/>
    <property type="project" value="UniProtKB-KW"/>
</dbReference>
<dbReference type="GO" id="GO:0070475">
    <property type="term" value="P:rRNA base methylation"/>
    <property type="evidence" value="ECO:0007669"/>
    <property type="project" value="InterPro"/>
</dbReference>
<keyword evidence="5" id="KW-0698">rRNA processing</keyword>
<dbReference type="GO" id="GO:0005737">
    <property type="term" value="C:cytoplasm"/>
    <property type="evidence" value="ECO:0007669"/>
    <property type="project" value="UniProtKB-SubCell"/>
</dbReference>
<evidence type="ECO:0000256" key="3">
    <source>
        <dbReference type="ARBA" id="ARBA00022485"/>
    </source>
</evidence>
<dbReference type="SFLD" id="SFLDF00275">
    <property type="entry name" value="adenosine_C2_methyltransferase"/>
    <property type="match status" value="1"/>
</dbReference>
<dbReference type="InterPro" id="IPR048641">
    <property type="entry name" value="RlmN_N"/>
</dbReference>
<organism evidence="14 15">
    <name type="scientific">Nannochloropsis gaditana</name>
    <dbReference type="NCBI Taxonomy" id="72520"/>
    <lineage>
        <taxon>Eukaryota</taxon>
        <taxon>Sar</taxon>
        <taxon>Stramenopiles</taxon>
        <taxon>Ochrophyta</taxon>
        <taxon>Eustigmatophyceae</taxon>
        <taxon>Eustigmatales</taxon>
        <taxon>Monodopsidaceae</taxon>
        <taxon>Nannochloropsis</taxon>
    </lineage>
</organism>
<evidence type="ECO:0000256" key="2">
    <source>
        <dbReference type="ARBA" id="ARBA00004496"/>
    </source>
</evidence>
<comment type="subcellular location">
    <subcellularLocation>
        <location evidence="2">Cytoplasm</location>
    </subcellularLocation>
</comment>
<feature type="domain" description="Radical SAM core" evidence="13">
    <location>
        <begin position="205"/>
        <end position="449"/>
    </location>
</feature>
<evidence type="ECO:0000256" key="9">
    <source>
        <dbReference type="ARBA" id="ARBA00022694"/>
    </source>
</evidence>
<evidence type="ECO:0000256" key="12">
    <source>
        <dbReference type="ARBA" id="ARBA00023014"/>
    </source>
</evidence>